<organism evidence="1 2">
    <name type="scientific">Vermiconidia calcicola</name>
    <dbReference type="NCBI Taxonomy" id="1690605"/>
    <lineage>
        <taxon>Eukaryota</taxon>
        <taxon>Fungi</taxon>
        <taxon>Dikarya</taxon>
        <taxon>Ascomycota</taxon>
        <taxon>Pezizomycotina</taxon>
        <taxon>Dothideomycetes</taxon>
        <taxon>Dothideomycetidae</taxon>
        <taxon>Mycosphaerellales</taxon>
        <taxon>Extremaceae</taxon>
        <taxon>Vermiconidia</taxon>
    </lineage>
</organism>
<comment type="caution">
    <text evidence="1">The sequence shown here is derived from an EMBL/GenBank/DDBJ whole genome shotgun (WGS) entry which is preliminary data.</text>
</comment>
<evidence type="ECO:0000313" key="1">
    <source>
        <dbReference type="EMBL" id="KAK3704285.1"/>
    </source>
</evidence>
<keyword evidence="2" id="KW-1185">Reference proteome</keyword>
<protein>
    <submittedName>
        <fullName evidence="1">Uncharacterized protein</fullName>
    </submittedName>
</protein>
<proteinExistence type="predicted"/>
<name>A0ACC3MUZ9_9PEZI</name>
<gene>
    <name evidence="1" type="ORF">LTR37_013959</name>
</gene>
<reference evidence="1" key="1">
    <citation type="submission" date="2023-07" db="EMBL/GenBank/DDBJ databases">
        <title>Black Yeasts Isolated from many extreme environments.</title>
        <authorList>
            <person name="Coleine C."/>
            <person name="Stajich J.E."/>
            <person name="Selbmann L."/>
        </authorList>
    </citation>
    <scope>NUCLEOTIDE SEQUENCE</scope>
    <source>
        <strain evidence="1">CCFEE 5714</strain>
    </source>
</reference>
<dbReference type="EMBL" id="JAUTXU010000141">
    <property type="protein sequence ID" value="KAK3704285.1"/>
    <property type="molecule type" value="Genomic_DNA"/>
</dbReference>
<dbReference type="Proteomes" id="UP001281147">
    <property type="component" value="Unassembled WGS sequence"/>
</dbReference>
<accession>A0ACC3MUZ9</accession>
<sequence>MVDYVYTPLEGPTHIRLIKVHQSDNADIQILHSSLNEAPLYECVSYAWKGDDRSLRAPTQSQGYLRVTSSLMEALPYLTTRCQTGYLWIDQICINQDDGVPGQQ</sequence>
<evidence type="ECO:0000313" key="2">
    <source>
        <dbReference type="Proteomes" id="UP001281147"/>
    </source>
</evidence>